<evidence type="ECO:0000313" key="2">
    <source>
        <dbReference type="EMBL" id="URW76067.1"/>
    </source>
</evidence>
<evidence type="ECO:0000313" key="3">
    <source>
        <dbReference type="Proteomes" id="UP001055580"/>
    </source>
</evidence>
<name>A0ABY4TUK9_9SPHN</name>
<evidence type="ECO:0000256" key="1">
    <source>
        <dbReference type="SAM" id="Phobius"/>
    </source>
</evidence>
<sequence length="172" mass="19259">MRAHRYLVPIAVVVMAGVQVLWPGSIRPVANRPAVSDVAALPPAVHAKMTRFLDAQAILLPEPFPRRADPQPGAPRLGYGYREVAFFKLPLFAYRDLGFVLYDSDGARQRLVPLDEGYLKLLEKEAGMPLARGYVFPVWWHLWGWLVIAALAASLVSWLREQDDKRMAAGII</sequence>
<keyword evidence="1" id="KW-1133">Transmembrane helix</keyword>
<protein>
    <recommendedName>
        <fullName evidence="4">PepSY domain-containing protein</fullName>
    </recommendedName>
</protein>
<reference evidence="2" key="1">
    <citation type="submission" date="2022-05" db="EMBL/GenBank/DDBJ databases">
        <title>Sphingomonas sp. strain RMG20 Genome sequencing and assembly.</title>
        <authorList>
            <person name="Kim I."/>
        </authorList>
    </citation>
    <scope>NUCLEOTIDE SEQUENCE</scope>
    <source>
        <strain evidence="2">RMG20</strain>
    </source>
</reference>
<evidence type="ECO:0008006" key="4">
    <source>
        <dbReference type="Google" id="ProtNLM"/>
    </source>
</evidence>
<accession>A0ABY4TUK9</accession>
<proteinExistence type="predicted"/>
<keyword evidence="1" id="KW-0472">Membrane</keyword>
<feature type="transmembrane region" description="Helical" evidence="1">
    <location>
        <begin position="138"/>
        <end position="159"/>
    </location>
</feature>
<dbReference type="Proteomes" id="UP001055580">
    <property type="component" value="Chromosome"/>
</dbReference>
<feature type="transmembrane region" description="Helical" evidence="1">
    <location>
        <begin position="7"/>
        <end position="26"/>
    </location>
</feature>
<dbReference type="RefSeq" id="WP_250752889.1">
    <property type="nucleotide sequence ID" value="NZ_CP098401.1"/>
</dbReference>
<organism evidence="2 3">
    <name type="scientific">Sphingomonas donggukensis</name>
    <dbReference type="NCBI Taxonomy" id="2949093"/>
    <lineage>
        <taxon>Bacteria</taxon>
        <taxon>Pseudomonadati</taxon>
        <taxon>Pseudomonadota</taxon>
        <taxon>Alphaproteobacteria</taxon>
        <taxon>Sphingomonadales</taxon>
        <taxon>Sphingomonadaceae</taxon>
        <taxon>Sphingomonas</taxon>
    </lineage>
</organism>
<dbReference type="EMBL" id="CP098401">
    <property type="protein sequence ID" value="URW76067.1"/>
    <property type="molecule type" value="Genomic_DNA"/>
</dbReference>
<keyword evidence="3" id="KW-1185">Reference proteome</keyword>
<keyword evidence="1" id="KW-0812">Transmembrane</keyword>
<gene>
    <name evidence="2" type="ORF">M9980_02210</name>
</gene>